<name>A0ABR1IXV3_9AGAR</name>
<sequence length="94" mass="10858">MQIYAILKDHAKSNEQDFPPINIKEKWDTLIGTLEMAERMNKQKYHKLMHELYLNALCSLPPSTNVSSHSQAMKKINWSIFTADGSDSEDYKAK</sequence>
<protein>
    <submittedName>
        <fullName evidence="1">Uncharacterized protein</fullName>
    </submittedName>
</protein>
<comment type="caution">
    <text evidence="1">The sequence shown here is derived from an EMBL/GenBank/DDBJ whole genome shotgun (WGS) entry which is preliminary data.</text>
</comment>
<evidence type="ECO:0000313" key="2">
    <source>
        <dbReference type="Proteomes" id="UP001498398"/>
    </source>
</evidence>
<gene>
    <name evidence="1" type="ORF">VKT23_016637</name>
</gene>
<reference evidence="1 2" key="1">
    <citation type="submission" date="2024-01" db="EMBL/GenBank/DDBJ databases">
        <title>A draft genome for the cacao thread blight pathogen Marasmiellus scandens.</title>
        <authorList>
            <person name="Baruah I.K."/>
            <person name="Leung J."/>
            <person name="Bukari Y."/>
            <person name="Amoako-Attah I."/>
            <person name="Meinhardt L.W."/>
            <person name="Bailey B.A."/>
            <person name="Cohen S.P."/>
        </authorList>
    </citation>
    <scope>NUCLEOTIDE SEQUENCE [LARGE SCALE GENOMIC DNA]</scope>
    <source>
        <strain evidence="1 2">GH-19</strain>
    </source>
</reference>
<organism evidence="1 2">
    <name type="scientific">Marasmiellus scandens</name>
    <dbReference type="NCBI Taxonomy" id="2682957"/>
    <lineage>
        <taxon>Eukaryota</taxon>
        <taxon>Fungi</taxon>
        <taxon>Dikarya</taxon>
        <taxon>Basidiomycota</taxon>
        <taxon>Agaricomycotina</taxon>
        <taxon>Agaricomycetes</taxon>
        <taxon>Agaricomycetidae</taxon>
        <taxon>Agaricales</taxon>
        <taxon>Marasmiineae</taxon>
        <taxon>Omphalotaceae</taxon>
        <taxon>Marasmiellus</taxon>
    </lineage>
</organism>
<accession>A0ABR1IXV3</accession>
<proteinExistence type="predicted"/>
<evidence type="ECO:0000313" key="1">
    <source>
        <dbReference type="EMBL" id="KAK7441389.1"/>
    </source>
</evidence>
<keyword evidence="2" id="KW-1185">Reference proteome</keyword>
<dbReference type="Proteomes" id="UP001498398">
    <property type="component" value="Unassembled WGS sequence"/>
</dbReference>
<dbReference type="EMBL" id="JBANRG010000063">
    <property type="protein sequence ID" value="KAK7441389.1"/>
    <property type="molecule type" value="Genomic_DNA"/>
</dbReference>